<dbReference type="Proteomes" id="UP000247702">
    <property type="component" value="Unassembled WGS sequence"/>
</dbReference>
<evidence type="ECO:0000256" key="6">
    <source>
        <dbReference type="SAM" id="Phobius"/>
    </source>
</evidence>
<keyword evidence="6" id="KW-1133">Transmembrane helix</keyword>
<protein>
    <recommendedName>
        <fullName evidence="3">mannan endo-1,4-beta-mannosidase</fullName>
        <ecNumber evidence="3">3.2.1.78</ecNumber>
    </recommendedName>
</protein>
<feature type="domain" description="Glycoside hydrolase family 5" evidence="7">
    <location>
        <begin position="78"/>
        <end position="484"/>
    </location>
</feature>
<evidence type="ECO:0000256" key="2">
    <source>
        <dbReference type="ARBA" id="ARBA00005641"/>
    </source>
</evidence>
<dbReference type="GO" id="GO:0016985">
    <property type="term" value="F:mannan endo-1,4-beta-mannosidase activity"/>
    <property type="evidence" value="ECO:0007669"/>
    <property type="project" value="UniProtKB-EC"/>
</dbReference>
<dbReference type="EC" id="3.2.1.78" evidence="3"/>
<dbReference type="InterPro" id="IPR001547">
    <property type="entry name" value="Glyco_hydro_5"/>
</dbReference>
<evidence type="ECO:0000256" key="5">
    <source>
        <dbReference type="ARBA" id="ARBA00023295"/>
    </source>
</evidence>
<accession>A0A2Z6RUJ3</accession>
<evidence type="ECO:0000256" key="1">
    <source>
        <dbReference type="ARBA" id="ARBA00001678"/>
    </source>
</evidence>
<dbReference type="PANTHER" id="PTHR31451">
    <property type="match status" value="1"/>
</dbReference>
<dbReference type="Gene3D" id="3.20.20.80">
    <property type="entry name" value="Glycosidases"/>
    <property type="match status" value="1"/>
</dbReference>
<dbReference type="SUPFAM" id="SSF51445">
    <property type="entry name" value="(Trans)glycosidases"/>
    <property type="match status" value="1"/>
</dbReference>
<comment type="catalytic activity">
    <reaction evidence="1">
        <text>Random hydrolysis of (1-&gt;4)-beta-D-mannosidic linkages in mannans, galactomannans and glucomannans.</text>
        <dbReference type="EC" id="3.2.1.78"/>
    </reaction>
</comment>
<comment type="caution">
    <text evidence="8">The sequence shown here is derived from an EMBL/GenBank/DDBJ whole genome shotgun (WGS) entry which is preliminary data.</text>
</comment>
<evidence type="ECO:0000256" key="4">
    <source>
        <dbReference type="ARBA" id="ARBA00022801"/>
    </source>
</evidence>
<dbReference type="AlphaFoldDB" id="A0A2Z6RUJ3"/>
<keyword evidence="6" id="KW-0472">Membrane</keyword>
<sequence length="485" mass="55451">MNAGLVTFDYLVFKKLPMNRNLAFALYFAILVALLYLSKFVKVSLLESETSYDYKMSTSEKPIINADSKSNIPELSSKEFIKADGTLFKKNNKSHYIIGANYWQAMNLGAPENGNRTRVLKDLETLKKYGVNYVRIIAGSEGPDGEPYRMHPALMNSPGDYNENVFQGLDWFLAQLSQFNMTAIMTLSNYWHWSGGFAQYVNWADPSKPIPYPVPGDYLSFELYAARFYSDSSIYSKTQSYYLAHIKSIITRKNTITGQIYKNDPNIFAWELANEPQAIRVENDSHDIIFKWIDDTAKFIKELDKNHLVSTGAEGKNGEEWFITMHKSPHIDFTSAHIWVENWGYYNSDNPSLENYQKAETFMLSFIQNVSDWSTQINKPLLVGEYGMARDAWSGESKYSPLATVINRTKYFTSLANKVFELEKQKACTGHVFWAFAGIARPSDPPPTWIGDPPHEPPGWYSIYDSDEKTLNVFSEHAKQVAELN</sequence>
<dbReference type="PANTHER" id="PTHR31451:SF40">
    <property type="entry name" value="GLYCOSIDE HYDROLASE FAMILY 5 DOMAIN-CONTAINING PROTEIN"/>
    <property type="match status" value="1"/>
</dbReference>
<evidence type="ECO:0000259" key="7">
    <source>
        <dbReference type="Pfam" id="PF26410"/>
    </source>
</evidence>
<name>A0A2Z6RUJ3_9GLOM</name>
<keyword evidence="5" id="KW-0326">Glycosidase</keyword>
<reference evidence="8 9" key="1">
    <citation type="submission" date="2017-11" db="EMBL/GenBank/DDBJ databases">
        <title>The genome of Rhizophagus clarus HR1 reveals common genetic basis of auxotrophy among arbuscular mycorrhizal fungi.</title>
        <authorList>
            <person name="Kobayashi Y."/>
        </authorList>
    </citation>
    <scope>NUCLEOTIDE SEQUENCE [LARGE SCALE GENOMIC DNA]</scope>
    <source>
        <strain evidence="8 9">HR1</strain>
    </source>
</reference>
<keyword evidence="6" id="KW-0812">Transmembrane</keyword>
<comment type="similarity">
    <text evidence="2">Belongs to the glycosyl hydrolase 5 (cellulase A) family.</text>
</comment>
<keyword evidence="9" id="KW-1185">Reference proteome</keyword>
<dbReference type="InterPro" id="IPR017853">
    <property type="entry name" value="GH"/>
</dbReference>
<evidence type="ECO:0000256" key="3">
    <source>
        <dbReference type="ARBA" id="ARBA00012706"/>
    </source>
</evidence>
<dbReference type="STRING" id="94130.A0A2Z6RUJ3"/>
<dbReference type="EMBL" id="BEXD01003268">
    <property type="protein sequence ID" value="GBC00690.1"/>
    <property type="molecule type" value="Genomic_DNA"/>
</dbReference>
<keyword evidence="4" id="KW-0378">Hydrolase</keyword>
<dbReference type="Pfam" id="PF26410">
    <property type="entry name" value="GH5_mannosidase"/>
    <property type="match status" value="1"/>
</dbReference>
<dbReference type="GO" id="GO:0005975">
    <property type="term" value="P:carbohydrate metabolic process"/>
    <property type="evidence" value="ECO:0007669"/>
    <property type="project" value="InterPro"/>
</dbReference>
<dbReference type="InterPro" id="IPR045053">
    <property type="entry name" value="MAN-like"/>
</dbReference>
<evidence type="ECO:0000313" key="9">
    <source>
        <dbReference type="Proteomes" id="UP000247702"/>
    </source>
</evidence>
<proteinExistence type="inferred from homology"/>
<feature type="transmembrane region" description="Helical" evidence="6">
    <location>
        <begin position="21"/>
        <end position="38"/>
    </location>
</feature>
<gene>
    <name evidence="8" type="ORF">RclHR1_03940016</name>
</gene>
<evidence type="ECO:0000313" key="8">
    <source>
        <dbReference type="EMBL" id="GBC00690.1"/>
    </source>
</evidence>
<organism evidence="8 9">
    <name type="scientific">Rhizophagus clarus</name>
    <dbReference type="NCBI Taxonomy" id="94130"/>
    <lineage>
        <taxon>Eukaryota</taxon>
        <taxon>Fungi</taxon>
        <taxon>Fungi incertae sedis</taxon>
        <taxon>Mucoromycota</taxon>
        <taxon>Glomeromycotina</taxon>
        <taxon>Glomeromycetes</taxon>
        <taxon>Glomerales</taxon>
        <taxon>Glomeraceae</taxon>
        <taxon>Rhizophagus</taxon>
    </lineage>
</organism>